<name>A0A1B8P1R9_HALEL</name>
<reference evidence="2 3" key="1">
    <citation type="submission" date="2016-06" db="EMBL/GenBank/DDBJ databases">
        <title>Genome sequence of halotolerant plant growth promoting strain of Halomonas elongata HEK1 isolated from salterns of Rann of Kutch, Gujarat, India.</title>
        <authorList>
            <person name="Gaba S."/>
            <person name="Singh R.N."/>
            <person name="Abrol S."/>
            <person name="Kaushik R."/>
            <person name="Saxena A.K."/>
        </authorList>
    </citation>
    <scope>NUCLEOTIDE SEQUENCE [LARGE SCALE GENOMIC DNA]</scope>
    <source>
        <strain evidence="2 3">HEK1</strain>
    </source>
</reference>
<dbReference type="EMBL" id="MAJD01000001">
    <property type="protein sequence ID" value="OBX36133.1"/>
    <property type="molecule type" value="Genomic_DNA"/>
</dbReference>
<comment type="caution">
    <text evidence="2">The sequence shown here is derived from an EMBL/GenBank/DDBJ whole genome shotgun (WGS) entry which is preliminary data.</text>
</comment>
<organism evidence="2 3">
    <name type="scientific">Halomonas elongata</name>
    <dbReference type="NCBI Taxonomy" id="2746"/>
    <lineage>
        <taxon>Bacteria</taxon>
        <taxon>Pseudomonadati</taxon>
        <taxon>Pseudomonadota</taxon>
        <taxon>Gammaproteobacteria</taxon>
        <taxon>Oceanospirillales</taxon>
        <taxon>Halomonadaceae</taxon>
        <taxon>Halomonas</taxon>
    </lineage>
</organism>
<evidence type="ECO:0000313" key="3">
    <source>
        <dbReference type="Proteomes" id="UP000092504"/>
    </source>
</evidence>
<sequence length="88" mass="9933">MTHMQDARHTMKVAVWYRARDLRVENVVVPTLKAPHQVKVKMALMARDYFQAADLITDRIALDDGSSKASKPCSTTSRRSRPSCSPEC</sequence>
<gene>
    <name evidence="2" type="ORF">A8U91_00469</name>
</gene>
<evidence type="ECO:0000256" key="1">
    <source>
        <dbReference type="SAM" id="MobiDB-lite"/>
    </source>
</evidence>
<dbReference type="Proteomes" id="UP000092504">
    <property type="component" value="Unassembled WGS sequence"/>
</dbReference>
<protein>
    <submittedName>
        <fullName evidence="2">Uncharacterized protein</fullName>
    </submittedName>
</protein>
<feature type="region of interest" description="Disordered" evidence="1">
    <location>
        <begin position="64"/>
        <end position="88"/>
    </location>
</feature>
<dbReference type="AlphaFoldDB" id="A0A1B8P1R9"/>
<feature type="compositionally biased region" description="Low complexity" evidence="1">
    <location>
        <begin position="72"/>
        <end position="88"/>
    </location>
</feature>
<evidence type="ECO:0000313" key="2">
    <source>
        <dbReference type="EMBL" id="OBX36133.1"/>
    </source>
</evidence>
<accession>A0A1B8P1R9</accession>
<proteinExistence type="predicted"/>